<keyword evidence="2" id="KW-1185">Reference proteome</keyword>
<dbReference type="AlphaFoldDB" id="A0A4U8UZL0"/>
<dbReference type="Proteomes" id="UP000298663">
    <property type="component" value="Unassembled WGS sequence"/>
</dbReference>
<gene>
    <name evidence="1" type="ORF">L596_005544</name>
</gene>
<dbReference type="EMBL" id="AZBU02000001">
    <property type="protein sequence ID" value="TMS38922.1"/>
    <property type="molecule type" value="Genomic_DNA"/>
</dbReference>
<evidence type="ECO:0000313" key="1">
    <source>
        <dbReference type="EMBL" id="TMS38922.1"/>
    </source>
</evidence>
<sequence>MSSSVLEVLTTRLCLKMVCYTLSKLNVRFDHIRHFMICGGWMVEREYQLPLEQCETVHINALEPLLKYRFHVRTRWRSLLVHRSHVCQAILVANGITPMCTNLLLYYNCSASLMLFERQNMNKLVFLLKGLTFTGSGHGFTVAMMHRRIDRHLDVTAELRFGLTAIGLTT</sequence>
<proteinExistence type="predicted"/>
<protein>
    <submittedName>
        <fullName evidence="1">Uncharacterized protein</fullName>
    </submittedName>
</protein>
<name>A0A4U8UZL0_STECR</name>
<evidence type="ECO:0000313" key="2">
    <source>
        <dbReference type="Proteomes" id="UP000298663"/>
    </source>
</evidence>
<reference evidence="1 2" key="2">
    <citation type="journal article" date="2019" name="G3 (Bethesda)">
        <title>Hybrid Assembly of the Genome of the Entomopathogenic Nematode Steinernema carpocapsae Identifies the X-Chromosome.</title>
        <authorList>
            <person name="Serra L."/>
            <person name="Macchietto M."/>
            <person name="Macias-Munoz A."/>
            <person name="McGill C.J."/>
            <person name="Rodriguez I.M."/>
            <person name="Rodriguez B."/>
            <person name="Murad R."/>
            <person name="Mortazavi A."/>
        </authorList>
    </citation>
    <scope>NUCLEOTIDE SEQUENCE [LARGE SCALE GENOMIC DNA]</scope>
    <source>
        <strain evidence="1 2">ALL</strain>
    </source>
</reference>
<accession>A0A4U8UZL0</accession>
<reference evidence="1 2" key="1">
    <citation type="journal article" date="2015" name="Genome Biol.">
        <title>Comparative genomics of Steinernema reveals deeply conserved gene regulatory networks.</title>
        <authorList>
            <person name="Dillman A.R."/>
            <person name="Macchietto M."/>
            <person name="Porter C.F."/>
            <person name="Rogers A."/>
            <person name="Williams B."/>
            <person name="Antoshechkin I."/>
            <person name="Lee M.M."/>
            <person name="Goodwin Z."/>
            <person name="Lu X."/>
            <person name="Lewis E.E."/>
            <person name="Goodrich-Blair H."/>
            <person name="Stock S.P."/>
            <person name="Adams B.J."/>
            <person name="Sternberg P.W."/>
            <person name="Mortazavi A."/>
        </authorList>
    </citation>
    <scope>NUCLEOTIDE SEQUENCE [LARGE SCALE GENOMIC DNA]</scope>
    <source>
        <strain evidence="1 2">ALL</strain>
    </source>
</reference>
<comment type="caution">
    <text evidence="1">The sequence shown here is derived from an EMBL/GenBank/DDBJ whole genome shotgun (WGS) entry which is preliminary data.</text>
</comment>
<organism evidence="1 2">
    <name type="scientific">Steinernema carpocapsae</name>
    <name type="common">Entomopathogenic nematode</name>
    <dbReference type="NCBI Taxonomy" id="34508"/>
    <lineage>
        <taxon>Eukaryota</taxon>
        <taxon>Metazoa</taxon>
        <taxon>Ecdysozoa</taxon>
        <taxon>Nematoda</taxon>
        <taxon>Chromadorea</taxon>
        <taxon>Rhabditida</taxon>
        <taxon>Tylenchina</taxon>
        <taxon>Panagrolaimomorpha</taxon>
        <taxon>Strongyloidoidea</taxon>
        <taxon>Steinernematidae</taxon>
        <taxon>Steinernema</taxon>
    </lineage>
</organism>